<organism evidence="3 4">
    <name type="scientific">Candidatus Staskawiczbacteria bacterium RIFCSPLOWO2_12_FULL_37_15</name>
    <dbReference type="NCBI Taxonomy" id="1802218"/>
    <lineage>
        <taxon>Bacteria</taxon>
        <taxon>Candidatus Staskawicziibacteriota</taxon>
    </lineage>
</organism>
<dbReference type="PANTHER" id="PTHR30160:SF7">
    <property type="entry name" value="ADP-HEPTOSE--LPS HEPTOSYLTRANSFERASE 2"/>
    <property type="match status" value="1"/>
</dbReference>
<dbReference type="PANTHER" id="PTHR30160">
    <property type="entry name" value="TETRAACYLDISACCHARIDE 4'-KINASE-RELATED"/>
    <property type="match status" value="1"/>
</dbReference>
<dbReference type="AlphaFoldDB" id="A0A1G2IS13"/>
<name>A0A1G2IS13_9BACT</name>
<dbReference type="GO" id="GO:0009244">
    <property type="term" value="P:lipopolysaccharide core region biosynthetic process"/>
    <property type="evidence" value="ECO:0007669"/>
    <property type="project" value="TreeGrafter"/>
</dbReference>
<dbReference type="Pfam" id="PF01075">
    <property type="entry name" value="Glyco_transf_9"/>
    <property type="match status" value="1"/>
</dbReference>
<reference evidence="3 4" key="1">
    <citation type="journal article" date="2016" name="Nat. Commun.">
        <title>Thousands of microbial genomes shed light on interconnected biogeochemical processes in an aquifer system.</title>
        <authorList>
            <person name="Anantharaman K."/>
            <person name="Brown C.T."/>
            <person name="Hug L.A."/>
            <person name="Sharon I."/>
            <person name="Castelle C.J."/>
            <person name="Probst A.J."/>
            <person name="Thomas B.C."/>
            <person name="Singh A."/>
            <person name="Wilkins M.J."/>
            <person name="Karaoz U."/>
            <person name="Brodie E.L."/>
            <person name="Williams K.H."/>
            <person name="Hubbard S.S."/>
            <person name="Banfield J.F."/>
        </authorList>
    </citation>
    <scope>NUCLEOTIDE SEQUENCE [LARGE SCALE GENOMIC DNA]</scope>
</reference>
<proteinExistence type="predicted"/>
<protein>
    <recommendedName>
        <fullName evidence="5">Lipopolysaccharide heptosyltransferase II</fullName>
    </recommendedName>
</protein>
<sequence length="352" mass="39563">MSKPPHKILIINPGGVGDLIMFSPALQILKNNFPDSISIIDIFVSYTTGRTGIFQDSLFVNKIFFFDFQKNNFLSKIKLIHKFRKEKYDLVFVASGVNPLMGSLFAFLTGAKTRAGEYRKAKLTFYTNQVKLDVDKHKIETNLNLLKALDIKIESPAPLPFFEMGADDKKFAEEFIQKNSLENKILIGFSIGSGTAQQFKLWPKENFIKLGKKILDGCPDAIILLFGSLGEKDLCLKMQNELEEKAISVIGKTLCQVAALTDQCRIFVSSDTGLSHIAATTSANLIAIFGPTIPERTGPVGPRVHIISEKCRYRYHDIFTKNYDTNKKHECLKKITPEIVFNKVQEIINSKS</sequence>
<evidence type="ECO:0000313" key="4">
    <source>
        <dbReference type="Proteomes" id="UP000178632"/>
    </source>
</evidence>
<gene>
    <name evidence="3" type="ORF">A3G45_02125</name>
</gene>
<dbReference type="CDD" id="cd03789">
    <property type="entry name" value="GT9_LPS_heptosyltransferase"/>
    <property type="match status" value="1"/>
</dbReference>
<evidence type="ECO:0008006" key="5">
    <source>
        <dbReference type="Google" id="ProtNLM"/>
    </source>
</evidence>
<dbReference type="GO" id="GO:0005829">
    <property type="term" value="C:cytosol"/>
    <property type="evidence" value="ECO:0007669"/>
    <property type="project" value="TreeGrafter"/>
</dbReference>
<keyword evidence="2" id="KW-0808">Transferase</keyword>
<dbReference type="InterPro" id="IPR002201">
    <property type="entry name" value="Glyco_trans_9"/>
</dbReference>
<dbReference type="Proteomes" id="UP000178632">
    <property type="component" value="Unassembled WGS sequence"/>
</dbReference>
<evidence type="ECO:0000256" key="1">
    <source>
        <dbReference type="ARBA" id="ARBA00022676"/>
    </source>
</evidence>
<dbReference type="Gene3D" id="3.40.50.2000">
    <property type="entry name" value="Glycogen Phosphorylase B"/>
    <property type="match status" value="2"/>
</dbReference>
<keyword evidence="1" id="KW-0328">Glycosyltransferase</keyword>
<dbReference type="EMBL" id="MHPE01000005">
    <property type="protein sequence ID" value="OGZ77533.1"/>
    <property type="molecule type" value="Genomic_DNA"/>
</dbReference>
<dbReference type="InterPro" id="IPR051199">
    <property type="entry name" value="LPS_LOS_Heptosyltrfase"/>
</dbReference>
<dbReference type="GO" id="GO:0008713">
    <property type="term" value="F:ADP-heptose-lipopolysaccharide heptosyltransferase activity"/>
    <property type="evidence" value="ECO:0007669"/>
    <property type="project" value="TreeGrafter"/>
</dbReference>
<evidence type="ECO:0000256" key="2">
    <source>
        <dbReference type="ARBA" id="ARBA00022679"/>
    </source>
</evidence>
<comment type="caution">
    <text evidence="3">The sequence shown here is derived from an EMBL/GenBank/DDBJ whole genome shotgun (WGS) entry which is preliminary data.</text>
</comment>
<dbReference type="SUPFAM" id="SSF53756">
    <property type="entry name" value="UDP-Glycosyltransferase/glycogen phosphorylase"/>
    <property type="match status" value="1"/>
</dbReference>
<accession>A0A1G2IS13</accession>
<evidence type="ECO:0000313" key="3">
    <source>
        <dbReference type="EMBL" id="OGZ77533.1"/>
    </source>
</evidence>